<dbReference type="EMBL" id="NITY01000008">
    <property type="protein sequence ID" value="PHM39852.1"/>
    <property type="molecule type" value="Genomic_DNA"/>
</dbReference>
<organism evidence="3 4">
    <name type="scientific">Xenorhabdus mauleonii</name>
    <dbReference type="NCBI Taxonomy" id="351675"/>
    <lineage>
        <taxon>Bacteria</taxon>
        <taxon>Pseudomonadati</taxon>
        <taxon>Pseudomonadota</taxon>
        <taxon>Gammaproteobacteria</taxon>
        <taxon>Enterobacterales</taxon>
        <taxon>Morganellaceae</taxon>
        <taxon>Xenorhabdus</taxon>
    </lineage>
</organism>
<reference evidence="3" key="1">
    <citation type="submission" date="2016-10" db="EMBL/GenBank/DDBJ databases">
        <authorList>
            <person name="de Groot N.N."/>
        </authorList>
    </citation>
    <scope>NUCLEOTIDE SEQUENCE [LARGE SCALE GENOMIC DNA]</scope>
    <source>
        <strain evidence="3">DSM 17908</strain>
    </source>
</reference>
<gene>
    <name evidence="3" type="ORF">SAMN05421680_10988</name>
    <name evidence="2" type="ORF">Xmau_02453</name>
</gene>
<evidence type="ECO:0000313" key="2">
    <source>
        <dbReference type="EMBL" id="PHM39852.1"/>
    </source>
</evidence>
<keyword evidence="1" id="KW-1133">Transmembrane helix</keyword>
<keyword evidence="1" id="KW-0812">Transmembrane</keyword>
<sequence>MNFSKNYIPVVFQVAFLLAALIHTGHRFYKYTVIYALGDYERIRPLTGGQPLVVQIRFRRMRHSLSAVTHLEVQRVYIKW</sequence>
<feature type="transmembrane region" description="Helical" evidence="1">
    <location>
        <begin position="6"/>
        <end position="22"/>
    </location>
</feature>
<dbReference type="Proteomes" id="UP000198919">
    <property type="component" value="Unassembled WGS sequence"/>
</dbReference>
<evidence type="ECO:0000313" key="5">
    <source>
        <dbReference type="Proteomes" id="UP000224607"/>
    </source>
</evidence>
<dbReference type="Proteomes" id="UP000224607">
    <property type="component" value="Unassembled WGS sequence"/>
</dbReference>
<proteinExistence type="predicted"/>
<protein>
    <submittedName>
        <fullName evidence="3">Uncharacterized protein</fullName>
    </submittedName>
</protein>
<reference evidence="4" key="2">
    <citation type="submission" date="2016-10" db="EMBL/GenBank/DDBJ databases">
        <authorList>
            <person name="Varghese N."/>
            <person name="Submissions S."/>
        </authorList>
    </citation>
    <scope>NUCLEOTIDE SEQUENCE [LARGE SCALE GENOMIC DNA]</scope>
    <source>
        <strain evidence="4">DSM 17908</strain>
    </source>
</reference>
<keyword evidence="1" id="KW-0472">Membrane</keyword>
<dbReference type="AlphaFoldDB" id="A0A1I3RCU5"/>
<evidence type="ECO:0000313" key="4">
    <source>
        <dbReference type="Proteomes" id="UP000198919"/>
    </source>
</evidence>
<keyword evidence="5" id="KW-1185">Reference proteome</keyword>
<evidence type="ECO:0000256" key="1">
    <source>
        <dbReference type="SAM" id="Phobius"/>
    </source>
</evidence>
<dbReference type="EMBL" id="FORG01000009">
    <property type="protein sequence ID" value="SFJ44484.1"/>
    <property type="molecule type" value="Genomic_DNA"/>
</dbReference>
<evidence type="ECO:0000313" key="3">
    <source>
        <dbReference type="EMBL" id="SFJ44484.1"/>
    </source>
</evidence>
<accession>A0A1I3RCU5</accession>
<name>A0A1I3RCU5_9GAMM</name>
<reference evidence="2 5" key="3">
    <citation type="journal article" date="2017" name="Nat. Microbiol.">
        <title>Natural product diversity associated with the nematode symbionts Photorhabdus and Xenorhabdus.</title>
        <authorList>
            <person name="Tobias N.J."/>
            <person name="Wolff H."/>
            <person name="Djahanschiri B."/>
            <person name="Grundmann F."/>
            <person name="Kronenwerth M."/>
            <person name="Shi Y.M."/>
            <person name="Simonyi S."/>
            <person name="Grun P."/>
            <person name="Shapiro-Ilan D."/>
            <person name="Pidot S.J."/>
            <person name="Stinear T.P."/>
            <person name="Ebersberger I."/>
            <person name="Bode H.B."/>
        </authorList>
    </citation>
    <scope>NUCLEOTIDE SEQUENCE [LARGE SCALE GENOMIC DNA]</scope>
    <source>
        <strain evidence="2 5">DSM 17908</strain>
    </source>
</reference>